<evidence type="ECO:0000256" key="2">
    <source>
        <dbReference type="ARBA" id="ARBA00009658"/>
    </source>
</evidence>
<dbReference type="PANTHER" id="PTHR23222:SF1">
    <property type="entry name" value="PROHIBITIN-2"/>
    <property type="match status" value="1"/>
</dbReference>
<dbReference type="EMBL" id="LCUC01000269">
    <property type="protein sequence ID" value="KKY32941.1"/>
    <property type="molecule type" value="Genomic_DNA"/>
</dbReference>
<keyword evidence="8" id="KW-1133">Transmembrane helix</keyword>
<dbReference type="GO" id="GO:0007005">
    <property type="term" value="P:mitochondrion organization"/>
    <property type="evidence" value="ECO:0007669"/>
    <property type="project" value="TreeGrafter"/>
</dbReference>
<comment type="subcellular location">
    <subcellularLocation>
        <location evidence="1 8">Mitochondrion inner membrane</location>
    </subcellularLocation>
</comment>
<evidence type="ECO:0000256" key="5">
    <source>
        <dbReference type="ARBA" id="ARBA00023136"/>
    </source>
</evidence>
<evidence type="ECO:0000313" key="10">
    <source>
        <dbReference type="EMBL" id="KKY32941.1"/>
    </source>
</evidence>
<accession>A0A0G2FFP2</accession>
<evidence type="ECO:0000259" key="9">
    <source>
        <dbReference type="SMART" id="SM00244"/>
    </source>
</evidence>
<feature type="domain" description="Band 7" evidence="9">
    <location>
        <begin position="54"/>
        <end position="215"/>
    </location>
</feature>
<evidence type="ECO:0000256" key="8">
    <source>
        <dbReference type="RuleBase" id="RU366048"/>
    </source>
</evidence>
<comment type="subunit">
    <text evidence="7">The mitochondrial prohibitin complex consists of two subunits (PHB1 and PHB2). The subunits assemble into a membrane-associated ring-shaped supercomplex of approximately 1 mDa. Interacts with ATG24/SNX4; the interaction is direct and plays a role in mitophagy.</text>
</comment>
<keyword evidence="4" id="KW-0496">Mitochondrion</keyword>
<dbReference type="InterPro" id="IPR000163">
    <property type="entry name" value="Prohibitin"/>
</dbReference>
<comment type="function">
    <text evidence="6">Prohibitin probably acts as a holdase/unfoldase for the stabilization of newly synthesized mitochondrial proteins. Involved in mitophagy. Required for the switch to necrotrophic growth.</text>
</comment>
<dbReference type="InterPro" id="IPR001107">
    <property type="entry name" value="Band_7"/>
</dbReference>
<evidence type="ECO:0000256" key="6">
    <source>
        <dbReference type="ARBA" id="ARBA00053189"/>
    </source>
</evidence>
<dbReference type="InterPro" id="IPR036013">
    <property type="entry name" value="Band_7/SPFH_dom_sf"/>
</dbReference>
<dbReference type="AlphaFoldDB" id="A0A0G2FFP2"/>
<dbReference type="GO" id="GO:0000423">
    <property type="term" value="P:mitophagy"/>
    <property type="evidence" value="ECO:0007669"/>
    <property type="project" value="UniProtKB-ARBA"/>
</dbReference>
<organism evidence="10 11">
    <name type="scientific">Diaporthe ampelina</name>
    <dbReference type="NCBI Taxonomy" id="1214573"/>
    <lineage>
        <taxon>Eukaryota</taxon>
        <taxon>Fungi</taxon>
        <taxon>Dikarya</taxon>
        <taxon>Ascomycota</taxon>
        <taxon>Pezizomycotina</taxon>
        <taxon>Sordariomycetes</taxon>
        <taxon>Sordariomycetidae</taxon>
        <taxon>Diaporthales</taxon>
        <taxon>Diaporthaceae</taxon>
        <taxon>Diaporthe</taxon>
    </lineage>
</organism>
<dbReference type="SMART" id="SM00244">
    <property type="entry name" value="PHB"/>
    <property type="match status" value="1"/>
</dbReference>
<keyword evidence="5 8" id="KW-0472">Membrane</keyword>
<gene>
    <name evidence="10" type="ORF">UCDDA912_g07108</name>
</gene>
<dbReference type="PANTHER" id="PTHR23222">
    <property type="entry name" value="PROHIBITIN"/>
    <property type="match status" value="1"/>
</dbReference>
<feature type="transmembrane region" description="Helical" evidence="8">
    <location>
        <begin position="34"/>
        <end position="56"/>
    </location>
</feature>
<evidence type="ECO:0000256" key="7">
    <source>
        <dbReference type="ARBA" id="ARBA00066275"/>
    </source>
</evidence>
<comment type="caution">
    <text evidence="10">The sequence shown here is derived from an EMBL/GenBank/DDBJ whole genome shotgun (WGS) entry which is preliminary data.</text>
</comment>
<reference evidence="10 11" key="1">
    <citation type="submission" date="2015-05" db="EMBL/GenBank/DDBJ databases">
        <title>Distinctive expansion of gene families associated with plant cell wall degradation and secondary metabolism in the genomes of grapevine trunk pathogens.</title>
        <authorList>
            <person name="Lawrence D.P."/>
            <person name="Travadon R."/>
            <person name="Rolshausen P.E."/>
            <person name="Baumgartner K."/>
        </authorList>
    </citation>
    <scope>NUCLEOTIDE SEQUENCE [LARGE SCALE GENOMIC DNA]</scope>
    <source>
        <strain evidence="10">DA912</strain>
    </source>
</reference>
<name>A0A0G2FFP2_9PEZI</name>
<evidence type="ECO:0000313" key="11">
    <source>
        <dbReference type="Proteomes" id="UP000034680"/>
    </source>
</evidence>
<reference evidence="10 11" key="2">
    <citation type="submission" date="2015-05" db="EMBL/GenBank/DDBJ databases">
        <authorList>
            <person name="Morales-Cruz A."/>
            <person name="Amrine K.C."/>
            <person name="Cantu D."/>
        </authorList>
    </citation>
    <scope>NUCLEOTIDE SEQUENCE [LARGE SCALE GENOMIC DNA]</scope>
    <source>
        <strain evidence="10">DA912</strain>
    </source>
</reference>
<evidence type="ECO:0000256" key="1">
    <source>
        <dbReference type="ARBA" id="ARBA00004273"/>
    </source>
</evidence>
<keyword evidence="8" id="KW-0812">Transmembrane</keyword>
<evidence type="ECO:0000256" key="4">
    <source>
        <dbReference type="ARBA" id="ARBA00023128"/>
    </source>
</evidence>
<dbReference type="PRINTS" id="PR00679">
    <property type="entry name" value="PROHIBITIN"/>
</dbReference>
<keyword evidence="3 8" id="KW-0999">Mitochondrion inner membrane</keyword>
<dbReference type="STRING" id="1214573.A0A0G2FFP2"/>
<evidence type="ECO:0000256" key="3">
    <source>
        <dbReference type="ARBA" id="ARBA00022792"/>
    </source>
</evidence>
<dbReference type="Proteomes" id="UP000034680">
    <property type="component" value="Unassembled WGS sequence"/>
</dbReference>
<dbReference type="GO" id="GO:0035632">
    <property type="term" value="C:mitochondrial prohibitin complex"/>
    <property type="evidence" value="ECO:0007669"/>
    <property type="project" value="UniProtKB-ARBA"/>
</dbReference>
<keyword evidence="11" id="KW-1185">Reference proteome</keyword>
<comment type="similarity">
    <text evidence="2 8">Belongs to the prohibitin family.</text>
</comment>
<proteinExistence type="inferred from homology"/>
<dbReference type="Pfam" id="PF01145">
    <property type="entry name" value="Band_7"/>
    <property type="match status" value="1"/>
</dbReference>
<sequence>MSKRNPMEEYMQRLQAIAKSGRGGFPSGKPPPGAGFALTGAVALLAGGWFLSNALFNVDGGHRAIKYRRISGVSKEIYNEGTHFMVPWFETPITYDIRAKPRNVSSLTGTKDLQMVNITCRVLSRPDIKSLPQIYRTLGQDYDERVLPSIVNEVLKSVVAQFNASQLITQREMVARLVRDNLSRRAQRFNILLDDVSLTHLAFSPEFTAAVEAKQVAQQDAQRAAFVVDKARQEKQAMVVKAQGEARSAELIGEAIRKNKAYVELKKLENARAIAQILQENGGKNRLLLDAEGLGLNVFEKIDGDNKK</sequence>
<protein>
    <recommendedName>
        <fullName evidence="8">Prohibitin</fullName>
    </recommendedName>
</protein>
<dbReference type="SUPFAM" id="SSF117892">
    <property type="entry name" value="Band 7/SPFH domain"/>
    <property type="match status" value="1"/>
</dbReference>
<dbReference type="Gene3D" id="3.30.479.30">
    <property type="entry name" value="Band 7 domain"/>
    <property type="match status" value="1"/>
</dbReference>
<dbReference type="FunFam" id="3.30.479.30:FF:000001">
    <property type="entry name" value="Prohibitin 2"/>
    <property type="match status" value="1"/>
</dbReference>
<dbReference type="OrthoDB" id="275637at2759"/>
<dbReference type="CDD" id="cd03401">
    <property type="entry name" value="SPFH_prohibitin"/>
    <property type="match status" value="1"/>
</dbReference>